<feature type="domain" description="Nuclear anchorage protein 1 spectrin-like repeat" evidence="2">
    <location>
        <begin position="487"/>
        <end position="603"/>
    </location>
</feature>
<organism evidence="3 4">
    <name type="scientific">Panagrellus redivivus</name>
    <name type="common">Microworm</name>
    <dbReference type="NCBI Taxonomy" id="6233"/>
    <lineage>
        <taxon>Eukaryota</taxon>
        <taxon>Metazoa</taxon>
        <taxon>Ecdysozoa</taxon>
        <taxon>Nematoda</taxon>
        <taxon>Chromadorea</taxon>
        <taxon>Rhabditida</taxon>
        <taxon>Tylenchina</taxon>
        <taxon>Panagrolaimomorpha</taxon>
        <taxon>Panagrolaimoidea</taxon>
        <taxon>Panagrolaimidae</taxon>
        <taxon>Panagrellus</taxon>
    </lineage>
</organism>
<dbReference type="AlphaFoldDB" id="A0A7E4W6F3"/>
<proteinExistence type="predicted"/>
<name>A0A7E4W6F3_PANRE</name>
<accession>A0A7E4W6F3</accession>
<feature type="coiled-coil region" evidence="1">
    <location>
        <begin position="505"/>
        <end position="553"/>
    </location>
</feature>
<reference evidence="4" key="2">
    <citation type="submission" date="2020-10" db="UniProtKB">
        <authorList>
            <consortium name="WormBaseParasite"/>
        </authorList>
    </citation>
    <scope>IDENTIFICATION</scope>
</reference>
<protein>
    <submittedName>
        <fullName evidence="4">Coiled-coil domain-containing protein 22 homolog</fullName>
    </submittedName>
</protein>
<evidence type="ECO:0000313" key="4">
    <source>
        <dbReference type="WBParaSite" id="Pan_g8162.t1"/>
    </source>
</evidence>
<dbReference type="Proteomes" id="UP000492821">
    <property type="component" value="Unassembled WGS sequence"/>
</dbReference>
<keyword evidence="1" id="KW-0175">Coiled coil</keyword>
<evidence type="ECO:0000313" key="3">
    <source>
        <dbReference type="Proteomes" id="UP000492821"/>
    </source>
</evidence>
<dbReference type="InterPro" id="IPR057134">
    <property type="entry name" value="Spectrin_Anc-1_3"/>
</dbReference>
<sequence>MWAIFPNKKRQKPPNECHDSSTVQFLSANDINDYDKFAAYDLYIDDQGLEDFMDCLEECKSQGCTIFISVEIGGFESYGRSQYCVLACKENNEMKLSQFVEQTQKRKNTNDHDMFHKSRLKSDELRSFLTKYQAEEYGRFDISINRAPPKLNLDISVRSKKLNISISQKTKRLKFFISERLAYPVLSYPTVDCEKLVQETTSLLKNNLKKLINGTPPDDIKEAYKAVLLQLSIFHQNRYSFLRNSSNTSVELSNLKETLNFVTTAIKCLNYGMKDGHWCVFGADQLSNTVEEAVISDKKQALTANTFRGPLQTENQFIPLDRVEEAAINNDAVKLNKLDANIDAIMKRTADPSLRVLSEDITALDAAEVELTAMRDKIVYDKIQFGYLNDIHAKVTSYLLKHIDRTVNTLKRGRNQIQAKLNTTVTKRQAEAVKIHNSADPRCFKGLADKIQKAIDADNGNIAFKLSDASQSLVKPLADIIPIASAVREAINSRHKLYLDFVEKLNNANNQLDISRQILDAFKNETLAGLRSLEAAEQEFEVLMTAHDDLSSQIPILKQLQKLSKELDPLNSVYANTRHVESDWGQLNQQFEDAITVLGNEIDAEKLINEGASEIRNEIVFLEVQIPIFDIRYTEA</sequence>
<dbReference type="WBParaSite" id="Pan_g8162.t1">
    <property type="protein sequence ID" value="Pan_g8162.t1"/>
    <property type="gene ID" value="Pan_g8162"/>
</dbReference>
<evidence type="ECO:0000256" key="1">
    <source>
        <dbReference type="SAM" id="Coils"/>
    </source>
</evidence>
<evidence type="ECO:0000259" key="2">
    <source>
        <dbReference type="Pfam" id="PF24611"/>
    </source>
</evidence>
<reference evidence="3" key="1">
    <citation type="journal article" date="2013" name="Genetics">
        <title>The draft genome and transcriptome of Panagrellus redivivus are shaped by the harsh demands of a free-living lifestyle.</title>
        <authorList>
            <person name="Srinivasan J."/>
            <person name="Dillman A.R."/>
            <person name="Macchietto M.G."/>
            <person name="Heikkinen L."/>
            <person name="Lakso M."/>
            <person name="Fracchia K.M."/>
            <person name="Antoshechkin I."/>
            <person name="Mortazavi A."/>
            <person name="Wong G."/>
            <person name="Sternberg P.W."/>
        </authorList>
    </citation>
    <scope>NUCLEOTIDE SEQUENCE [LARGE SCALE GENOMIC DNA]</scope>
    <source>
        <strain evidence="3">MT8872</strain>
    </source>
</reference>
<dbReference type="Pfam" id="PF24611">
    <property type="entry name" value="Spectrin_Anc-1"/>
    <property type="match status" value="1"/>
</dbReference>
<keyword evidence="3" id="KW-1185">Reference proteome</keyword>